<dbReference type="Proteomes" id="UP000829476">
    <property type="component" value="Chromosome"/>
</dbReference>
<evidence type="ECO:0000256" key="1">
    <source>
        <dbReference type="ARBA" id="ARBA00004571"/>
    </source>
</evidence>
<dbReference type="Gene3D" id="2.60.40.1120">
    <property type="entry name" value="Carboxypeptidase-like, regulatory domain"/>
    <property type="match status" value="1"/>
</dbReference>
<proteinExistence type="predicted"/>
<evidence type="ECO:0000259" key="8">
    <source>
        <dbReference type="Pfam" id="PF25183"/>
    </source>
</evidence>
<gene>
    <name evidence="9" type="ORF">MQE36_15330</name>
</gene>
<dbReference type="Gene3D" id="2.40.170.20">
    <property type="entry name" value="TonB-dependent receptor, beta-barrel domain"/>
    <property type="match status" value="1"/>
</dbReference>
<feature type="domain" description="TonB-dependent transporter Oar-like beta-barrel" evidence="8">
    <location>
        <begin position="234"/>
        <end position="672"/>
    </location>
</feature>
<evidence type="ECO:0000256" key="5">
    <source>
        <dbReference type="ARBA" id="ARBA00023136"/>
    </source>
</evidence>
<dbReference type="InterPro" id="IPR039426">
    <property type="entry name" value="TonB-dep_rcpt-like"/>
</dbReference>
<evidence type="ECO:0000256" key="3">
    <source>
        <dbReference type="ARBA" id="ARBA00022452"/>
    </source>
</evidence>
<dbReference type="EMBL" id="CP094326">
    <property type="protein sequence ID" value="UNY98439.1"/>
    <property type="molecule type" value="Genomic_DNA"/>
</dbReference>
<accession>A0ABY3YLG4</accession>
<dbReference type="SUPFAM" id="SSF49464">
    <property type="entry name" value="Carboxypeptidase regulatory domain-like"/>
    <property type="match status" value="1"/>
</dbReference>
<protein>
    <submittedName>
        <fullName evidence="9">Carboxypeptidase regulatory-like domain-containing protein</fullName>
    </submittedName>
</protein>
<keyword evidence="6" id="KW-0998">Cell outer membrane</keyword>
<dbReference type="InterPro" id="IPR008969">
    <property type="entry name" value="CarboxyPept-like_regulatory"/>
</dbReference>
<organism evidence="9 10">
    <name type="scientific">Zhouia spongiae</name>
    <dbReference type="NCBI Taxonomy" id="2202721"/>
    <lineage>
        <taxon>Bacteria</taxon>
        <taxon>Pseudomonadati</taxon>
        <taxon>Bacteroidota</taxon>
        <taxon>Flavobacteriia</taxon>
        <taxon>Flavobacteriales</taxon>
        <taxon>Flavobacteriaceae</taxon>
        <taxon>Zhouia</taxon>
    </lineage>
</organism>
<dbReference type="InterPro" id="IPR057601">
    <property type="entry name" value="Oar-like_b-barrel"/>
</dbReference>
<evidence type="ECO:0000313" key="10">
    <source>
        <dbReference type="Proteomes" id="UP000829476"/>
    </source>
</evidence>
<dbReference type="RefSeq" id="WP_242936845.1">
    <property type="nucleotide sequence ID" value="NZ_CP094326.1"/>
</dbReference>
<evidence type="ECO:0000313" key="9">
    <source>
        <dbReference type="EMBL" id="UNY98439.1"/>
    </source>
</evidence>
<keyword evidence="5" id="KW-0472">Membrane</keyword>
<comment type="subcellular location">
    <subcellularLocation>
        <location evidence="1">Cell outer membrane</location>
        <topology evidence="1">Multi-pass membrane protein</topology>
    </subcellularLocation>
</comment>
<keyword evidence="7" id="KW-0732">Signal</keyword>
<evidence type="ECO:0000256" key="2">
    <source>
        <dbReference type="ARBA" id="ARBA00022448"/>
    </source>
</evidence>
<keyword evidence="4" id="KW-0812">Transmembrane</keyword>
<dbReference type="PANTHER" id="PTHR30069">
    <property type="entry name" value="TONB-DEPENDENT OUTER MEMBRANE RECEPTOR"/>
    <property type="match status" value="1"/>
</dbReference>
<dbReference type="PANTHER" id="PTHR30069:SF46">
    <property type="entry name" value="OAR PROTEIN"/>
    <property type="match status" value="1"/>
</dbReference>
<dbReference type="InterPro" id="IPR036942">
    <property type="entry name" value="Beta-barrel_TonB_sf"/>
</dbReference>
<sequence length="1034" mass="115009">MKRILLVCLLLIASQTLFSQVTTSNIRGLITDPDGQPLPGASVVAIHTPTGTKYGTATNFDGRFNLLNLRIGGPYSITISYVGFQEQKYTDVFLELGKTQDIEVVLQELSEQLGEVVVTADASGTFGKDRTGAETSVGRRELTRLPTISRSAQDFTRLEPTASGGSFGGRNDQYNNFSLNGAIFNNPYGLDAATPGGQTDAQPISLDAIDQIQVAVAPYDVTQSGFTGASVNAVTKSGTNEYHGTAYGFFRNQDLTGSKVKGDDIVVPKLSQTQFGASIGGPIIQNKVFFFANFERDQREDLGTTWVANTGSGAVNESRVLATDLQMVSDQLAALGYQTGPYEGYVHNTESTKGIFKIDWNINDQHRLAFIYNFLNASKEKPAHPTAIGRRGPDFTTLQFENSGYEINNRIQSFLFELNSNFNETTTNKLQVGYTHFDDFRNPFSSPAPVINITKDGAPYIIAGHEPFSIHNRLDQKVFQITDNMNFFKGDHTYTVGFSFEKFQFANSFNLTGYGFDIFGSVDINDFDANNYADAFANARAIFNSRNGLPDGADGGWLLSEVNVGQLAFYIQDEWNLTDNFKLTYGIRADKPLYFDTSEKAQEFIDTDNGQFYNPSTAYFDPDTGDEVFFDSTKMPDNGLLWSPRLGFNWDVFDDNVFQVRGGTGIFTGRLPFVWIGNQVSGVDQFFYQVVDNDFQFPQVWRTSLGLDYRFENGIIATADFSYTKDINAVHVQNWGLKTPTATLGGVDSRPVYQAGDKGDFPAYVLTNSDKGRAVNASLKLQKNFDNGLYTSVAYNYMNSKDVNSIEAEITGDAFTFNPAYGNVNDDVLSHSKYGDKHRVVGVASKQFKYGNDKWATTISAFFEYAQGGRFNYTYGGDINNDGSLVNDLIYIPTAEEVSQMNFSAPGQAEAFENFIRQDDYMSAHRGAYFERYGAITPWRGRWDMKFLQDYNFKVSGDKTNTIQFSIDILNVGNLISSDWGLVQQPTNVQPIGVTVDANNVPTYSFDPDLRNTFVYDAGLLSRWQMQFGIRYIF</sequence>
<evidence type="ECO:0000256" key="6">
    <source>
        <dbReference type="ARBA" id="ARBA00023237"/>
    </source>
</evidence>
<dbReference type="Pfam" id="PF25183">
    <property type="entry name" value="OMP_b-brl_4"/>
    <property type="match status" value="1"/>
</dbReference>
<keyword evidence="3" id="KW-1134">Transmembrane beta strand</keyword>
<dbReference type="SUPFAM" id="SSF56935">
    <property type="entry name" value="Porins"/>
    <property type="match status" value="1"/>
</dbReference>
<evidence type="ECO:0000256" key="7">
    <source>
        <dbReference type="SAM" id="SignalP"/>
    </source>
</evidence>
<dbReference type="Pfam" id="PF13620">
    <property type="entry name" value="CarboxypepD_reg"/>
    <property type="match status" value="1"/>
</dbReference>
<keyword evidence="10" id="KW-1185">Reference proteome</keyword>
<feature type="signal peptide" evidence="7">
    <location>
        <begin position="1"/>
        <end position="19"/>
    </location>
</feature>
<name>A0ABY3YLG4_9FLAO</name>
<keyword evidence="2" id="KW-0813">Transport</keyword>
<feature type="chain" id="PRO_5045110236" evidence="7">
    <location>
        <begin position="20"/>
        <end position="1034"/>
    </location>
</feature>
<evidence type="ECO:0000256" key="4">
    <source>
        <dbReference type="ARBA" id="ARBA00022692"/>
    </source>
</evidence>
<reference evidence="9 10" key="1">
    <citation type="journal article" date="2018" name="Int. J. Syst. Evol. Microbiol.">
        <title>Zhouia spongiae sp. nov., isolated from a marine sponge.</title>
        <authorList>
            <person name="Zhuang L."/>
            <person name="Lin B."/>
            <person name="Qin F."/>
            <person name="Luo L."/>
        </authorList>
    </citation>
    <scope>NUCLEOTIDE SEQUENCE [LARGE SCALE GENOMIC DNA]</scope>
    <source>
        <strain evidence="9 10">HN-Y44</strain>
    </source>
</reference>